<proteinExistence type="predicted"/>
<dbReference type="InterPro" id="IPR009057">
    <property type="entry name" value="Homeodomain-like_sf"/>
</dbReference>
<keyword evidence="1" id="KW-0805">Transcription regulation</keyword>
<evidence type="ECO:0000256" key="1">
    <source>
        <dbReference type="ARBA" id="ARBA00023015"/>
    </source>
</evidence>
<sequence>DAGYRSLSLEQVAADAEVTRVTIYRKFGNKLGLLDAVAEDLSQRAGLVAGMHAAATLDDPVAAFTAMVTELCRFWNTDPDLFRRLISLAAVDPDGHQVISSREQWRFDQVTQFVTRLDEADRLRRPFDTATAAATIGAATGFTTCDEIASRLHLSHDRIDNLLLAMLHGVIRLQ</sequence>
<evidence type="ECO:0000256" key="2">
    <source>
        <dbReference type="ARBA" id="ARBA00023125"/>
    </source>
</evidence>
<keyword evidence="3" id="KW-0804">Transcription</keyword>
<evidence type="ECO:0000313" key="6">
    <source>
        <dbReference type="EMBL" id="TCC44063.1"/>
    </source>
</evidence>
<feature type="domain" description="HTH tetR-type" evidence="5">
    <location>
        <begin position="1"/>
        <end position="45"/>
    </location>
</feature>
<comment type="caution">
    <text evidence="6">The sequence shown here is derived from an EMBL/GenBank/DDBJ whole genome shotgun (WGS) entry which is preliminary data.</text>
</comment>
<dbReference type="PROSITE" id="PS50977">
    <property type="entry name" value="HTH_TETR_2"/>
    <property type="match status" value="1"/>
</dbReference>
<dbReference type="Pfam" id="PF00440">
    <property type="entry name" value="TetR_N"/>
    <property type="match status" value="1"/>
</dbReference>
<dbReference type="GO" id="GO:0000976">
    <property type="term" value="F:transcription cis-regulatory region binding"/>
    <property type="evidence" value="ECO:0007669"/>
    <property type="project" value="TreeGrafter"/>
</dbReference>
<accession>A0A4R0JB94</accession>
<evidence type="ECO:0000256" key="3">
    <source>
        <dbReference type="ARBA" id="ARBA00023163"/>
    </source>
</evidence>
<keyword evidence="2 4" id="KW-0238">DNA-binding</keyword>
<dbReference type="PANTHER" id="PTHR30055:SF234">
    <property type="entry name" value="HTH-TYPE TRANSCRIPTIONAL REGULATOR BETI"/>
    <property type="match status" value="1"/>
</dbReference>
<keyword evidence="7" id="KW-1185">Reference proteome</keyword>
<feature type="DNA-binding region" description="H-T-H motif" evidence="4">
    <location>
        <begin position="8"/>
        <end position="27"/>
    </location>
</feature>
<name>A0A4R0JB94_9ACTN</name>
<organism evidence="6 7">
    <name type="scientific">Kribbella pittospori</name>
    <dbReference type="NCBI Taxonomy" id="722689"/>
    <lineage>
        <taxon>Bacteria</taxon>
        <taxon>Bacillati</taxon>
        <taxon>Actinomycetota</taxon>
        <taxon>Actinomycetes</taxon>
        <taxon>Propionibacteriales</taxon>
        <taxon>Kribbellaceae</taxon>
        <taxon>Kribbella</taxon>
    </lineage>
</organism>
<dbReference type="InterPro" id="IPR001647">
    <property type="entry name" value="HTH_TetR"/>
</dbReference>
<evidence type="ECO:0000256" key="4">
    <source>
        <dbReference type="PROSITE-ProRule" id="PRU00335"/>
    </source>
</evidence>
<gene>
    <name evidence="6" type="ORF">E0H73_45635</name>
</gene>
<feature type="non-terminal residue" evidence="6">
    <location>
        <position position="1"/>
    </location>
</feature>
<dbReference type="PANTHER" id="PTHR30055">
    <property type="entry name" value="HTH-TYPE TRANSCRIPTIONAL REGULATOR RUTR"/>
    <property type="match status" value="1"/>
</dbReference>
<protein>
    <submittedName>
        <fullName evidence="6">TetR/AcrR family transcriptional regulator</fullName>
    </submittedName>
</protein>
<dbReference type="OrthoDB" id="4371863at2"/>
<dbReference type="SUPFAM" id="SSF46689">
    <property type="entry name" value="Homeodomain-like"/>
    <property type="match status" value="1"/>
</dbReference>
<dbReference type="InterPro" id="IPR036271">
    <property type="entry name" value="Tet_transcr_reg_TetR-rel_C_sf"/>
</dbReference>
<dbReference type="GO" id="GO:0003700">
    <property type="term" value="F:DNA-binding transcription factor activity"/>
    <property type="evidence" value="ECO:0007669"/>
    <property type="project" value="TreeGrafter"/>
</dbReference>
<reference evidence="6 7" key="1">
    <citation type="submission" date="2019-02" db="EMBL/GenBank/DDBJ databases">
        <title>Kribbella capetownensis sp. nov. and Kribbella speibonae sp. nov., isolated from soil.</title>
        <authorList>
            <person name="Curtis S.M."/>
            <person name="Norton I."/>
            <person name="Everest G.J."/>
            <person name="Meyers P.R."/>
        </authorList>
    </citation>
    <scope>NUCLEOTIDE SEQUENCE [LARGE SCALE GENOMIC DNA]</scope>
    <source>
        <strain evidence="6 7">NRRL B-24813</strain>
    </source>
</reference>
<dbReference type="AlphaFoldDB" id="A0A4R0JB94"/>
<dbReference type="SUPFAM" id="SSF48498">
    <property type="entry name" value="Tetracyclin repressor-like, C-terminal domain"/>
    <property type="match status" value="1"/>
</dbReference>
<evidence type="ECO:0000259" key="5">
    <source>
        <dbReference type="PROSITE" id="PS50977"/>
    </source>
</evidence>
<dbReference type="RefSeq" id="WP_131367570.1">
    <property type="nucleotide sequence ID" value="NZ_SJKB01000064.1"/>
</dbReference>
<dbReference type="EMBL" id="SJKB01000064">
    <property type="protein sequence ID" value="TCC44063.1"/>
    <property type="molecule type" value="Genomic_DNA"/>
</dbReference>
<dbReference type="InterPro" id="IPR050109">
    <property type="entry name" value="HTH-type_TetR-like_transc_reg"/>
</dbReference>
<evidence type="ECO:0000313" key="7">
    <source>
        <dbReference type="Proteomes" id="UP000291144"/>
    </source>
</evidence>
<feature type="non-terminal residue" evidence="6">
    <location>
        <position position="174"/>
    </location>
</feature>
<dbReference type="Gene3D" id="1.10.357.10">
    <property type="entry name" value="Tetracycline Repressor, domain 2"/>
    <property type="match status" value="1"/>
</dbReference>
<dbReference type="Proteomes" id="UP000291144">
    <property type="component" value="Unassembled WGS sequence"/>
</dbReference>